<comment type="caution">
    <text evidence="1">The sequence shown here is derived from an EMBL/GenBank/DDBJ whole genome shotgun (WGS) entry which is preliminary data.</text>
</comment>
<evidence type="ECO:0000313" key="2">
    <source>
        <dbReference type="Proteomes" id="UP000033140"/>
    </source>
</evidence>
<evidence type="ECO:0000313" key="1">
    <source>
        <dbReference type="EMBL" id="GAO46933.1"/>
    </source>
</evidence>
<dbReference type="AlphaFoldDB" id="A0A0E9NAW2"/>
<reference evidence="1 2" key="1">
    <citation type="journal article" date="2011" name="J. Gen. Appl. Microbiol.">
        <title>Draft genome sequencing of the enigmatic yeast Saitoella complicata.</title>
        <authorList>
            <person name="Nishida H."/>
            <person name="Hamamoto M."/>
            <person name="Sugiyama J."/>
        </authorList>
    </citation>
    <scope>NUCLEOTIDE SEQUENCE [LARGE SCALE GENOMIC DNA]</scope>
    <source>
        <strain evidence="1 2">NRRL Y-17804</strain>
    </source>
</reference>
<proteinExistence type="predicted"/>
<dbReference type="Proteomes" id="UP000033140">
    <property type="component" value="Unassembled WGS sequence"/>
</dbReference>
<accession>A0A0E9NAW2</accession>
<name>A0A0E9NAW2_SAICN</name>
<organism evidence="1 2">
    <name type="scientific">Saitoella complicata (strain BCRC 22490 / CBS 7301 / JCM 7358 / NBRC 10748 / NRRL Y-17804)</name>
    <dbReference type="NCBI Taxonomy" id="698492"/>
    <lineage>
        <taxon>Eukaryota</taxon>
        <taxon>Fungi</taxon>
        <taxon>Dikarya</taxon>
        <taxon>Ascomycota</taxon>
        <taxon>Taphrinomycotina</taxon>
        <taxon>Taphrinomycotina incertae sedis</taxon>
        <taxon>Saitoella</taxon>
    </lineage>
</organism>
<gene>
    <name evidence="1" type="ORF">G7K_1151-t1</name>
</gene>
<keyword evidence="2" id="KW-1185">Reference proteome</keyword>
<sequence>MFILGSVRPAVRVLTHATYTGRVTLKKQRVKLAKMFKLHQSSRKLSSSAAALTPLSCATCDPTVRNPTSPLIYNRSHLNMNTSNNMISEATSHINPLVIFSPPLLLPSFSDGNTERSGPEVEPYTQPWMARDLPLINRRLGRRFCAPYKAY</sequence>
<reference evidence="1 2" key="2">
    <citation type="journal article" date="2014" name="J. Gen. Appl. Microbiol.">
        <title>The early diverging ascomycetous budding yeast Saitoella complicata has three histone deacetylases belonging to the Clr6, Hos2, and Rpd3 lineages.</title>
        <authorList>
            <person name="Nishida H."/>
            <person name="Matsumoto T."/>
            <person name="Kondo S."/>
            <person name="Hamamoto M."/>
            <person name="Yoshikawa H."/>
        </authorList>
    </citation>
    <scope>NUCLEOTIDE SEQUENCE [LARGE SCALE GENOMIC DNA]</scope>
    <source>
        <strain evidence="1 2">NRRL Y-17804</strain>
    </source>
</reference>
<dbReference type="EMBL" id="BACD03000006">
    <property type="protein sequence ID" value="GAO46933.1"/>
    <property type="molecule type" value="Genomic_DNA"/>
</dbReference>
<protein>
    <submittedName>
        <fullName evidence="1">Uncharacterized protein</fullName>
    </submittedName>
</protein>
<reference evidence="1 2" key="3">
    <citation type="journal article" date="2015" name="Genome Announc.">
        <title>Draft Genome Sequence of the Archiascomycetous Yeast Saitoella complicata.</title>
        <authorList>
            <person name="Yamauchi K."/>
            <person name="Kondo S."/>
            <person name="Hamamoto M."/>
            <person name="Takahashi Y."/>
            <person name="Ogura Y."/>
            <person name="Hayashi T."/>
            <person name="Nishida H."/>
        </authorList>
    </citation>
    <scope>NUCLEOTIDE SEQUENCE [LARGE SCALE GENOMIC DNA]</scope>
    <source>
        <strain evidence="1 2">NRRL Y-17804</strain>
    </source>
</reference>